<evidence type="ECO:0000313" key="5">
    <source>
        <dbReference type="EMBL" id="PFH37805.1"/>
    </source>
</evidence>
<dbReference type="GO" id="GO:0006282">
    <property type="term" value="P:regulation of DNA repair"/>
    <property type="evidence" value="ECO:0007669"/>
    <property type="project" value="InterPro"/>
</dbReference>
<dbReference type="RefSeq" id="XP_029221814.1">
    <property type="nucleotide sequence ID" value="XM_029358902.1"/>
</dbReference>
<feature type="active site" evidence="1">
    <location>
        <position position="625"/>
    </location>
</feature>
<sequence length="1131" mass="119956">MRRQLLLFHHLPPPCGYWQAASAVLRRYLAAYYPGALEGSRRVESPSARSENGGVAVSGARDARPPLHAGASARPTDRGLSPRELAQLLSDLQVEMRLWRTREPRSKTFPGGHDERKDKTHEADLPPALTLFRPNFYSKVESLFNRLPPAVLDAFLSRTLPRMMLLCLETPHIFPSSSSAMSAAAASGAPGPTAESAGAASAQTLPRDLPLLTLATSEEATSSAFPFYQEADAGEEAPRGGCEGQRAEDSTPPSTVELTAGEGLALLSLAFFSLLPPPSLQPVPQLPNPNFMTLFAHAGQSAVSKLRRSRDVLAALAPGCNDQLNKLHCYVRYFISMTTALARYHEVCLANNLPPYLLAPPHLLRSSGFAETLSHLMSEECARLSADACADSGPGRGETLGAETFLGEACVEAGLGAKRGSRRAPLDPVCGSLAFLPAPLRVPPSRAGEPHAPFVLRLPCCAVLRTLRLSRTCAALPPLPPRATTRQPAPRARPAQRRADSEAASRLNTPGEAKKRRVNEAACATAGDAAAREGESDGVSAEAALDAHDGGTCETGDASGEAKATAREGEAFSSRCLAAPRCVAVTVDSLAERDDVPLLPLLELREKPEAGRGIDDSVDLEVMADFANQWIGGGALYRGCVQEEIFFATHPELLLLCLFQQRLSVNESCAMAGAMKFSRYAGYAETFTCLLNAPPQPRAACAGAEPQHTEKASPSSASSRARTPVAQPSWPWRSGAAPSESPLSSSAGGSSSGAGAVGSGGEREAHEARERDVLLLDSGDAEVQGVEDVDARPLLVRLGSAVSAREVGGAEKTRDADAGKGDPSERSGVKFEGEYAKARKQGDGVERGRGRALDAALRRVVGVEVCTLLTALDAQRYAGVGSAGGGEALMPSRQFEVPQMLREVNKVIAALSLSWEEDAKYAVYLNQRKARTLLDSHPHATNGEGTDDGSATEKKENAAATDLKAAEEGLDSAASRACSTSQSPQTHTRRPFATGNWGCGVFKGDPQLKFLLQWLAASQAERRLVYHAHGRPELVDAPSRSRPSGSAPAAAAPRADAGDEGRQSFLLEPLVELLLRRRWTVGQLWRALVKGSLADNALSKGAFNYVVQLALSEGDPAGEFGRASLGRGLKK</sequence>
<dbReference type="GeneID" id="40305210"/>
<dbReference type="VEuPathDB" id="ToxoDB:BESB_001470"/>
<feature type="compositionally biased region" description="Low complexity" evidence="3">
    <location>
        <begin position="1036"/>
        <end position="1055"/>
    </location>
</feature>
<feature type="region of interest" description="Disordered" evidence="3">
    <location>
        <begin position="475"/>
        <end position="518"/>
    </location>
</feature>
<feature type="region of interest" description="Disordered" evidence="3">
    <location>
        <begin position="935"/>
        <end position="959"/>
    </location>
</feature>
<feature type="region of interest" description="Disordered" evidence="3">
    <location>
        <begin position="182"/>
        <end position="202"/>
    </location>
</feature>
<name>A0A2A9MIJ1_BESBE</name>
<dbReference type="EMBL" id="NWUJ01000001">
    <property type="protein sequence ID" value="PFH37805.1"/>
    <property type="molecule type" value="Genomic_DNA"/>
</dbReference>
<feature type="region of interest" description="Disordered" evidence="3">
    <location>
        <begin position="234"/>
        <end position="256"/>
    </location>
</feature>
<evidence type="ECO:0000313" key="6">
    <source>
        <dbReference type="Proteomes" id="UP000224006"/>
    </source>
</evidence>
<evidence type="ECO:0000256" key="3">
    <source>
        <dbReference type="SAM" id="MobiDB-lite"/>
    </source>
</evidence>
<keyword evidence="6" id="KW-1185">Reference proteome</keyword>
<feature type="region of interest" description="Disordered" evidence="3">
    <location>
        <begin position="40"/>
        <end position="80"/>
    </location>
</feature>
<dbReference type="STRING" id="94643.A0A2A9MIJ1"/>
<dbReference type="AlphaFoldDB" id="A0A2A9MIJ1"/>
<feature type="region of interest" description="Disordered" evidence="3">
    <location>
        <begin position="971"/>
        <end position="991"/>
    </location>
</feature>
<evidence type="ECO:0000256" key="1">
    <source>
        <dbReference type="PIRSR" id="PIRSR607724-1"/>
    </source>
</evidence>
<feature type="active site" evidence="1">
    <location>
        <position position="643"/>
    </location>
</feature>
<feature type="compositionally biased region" description="Low complexity" evidence="3">
    <location>
        <begin position="734"/>
        <end position="749"/>
    </location>
</feature>
<feature type="binding site" evidence="2">
    <location>
        <position position="628"/>
    </location>
    <ligand>
        <name>substrate</name>
    </ligand>
</feature>
<feature type="domain" description="PARG catalytic Macro" evidence="4">
    <location>
        <begin position="614"/>
        <end position="689"/>
    </location>
</feature>
<dbReference type="Pfam" id="PF05028">
    <property type="entry name" value="PARG_cat_C"/>
    <property type="match status" value="2"/>
</dbReference>
<feature type="compositionally biased region" description="Gly residues" evidence="3">
    <location>
        <begin position="750"/>
        <end position="760"/>
    </location>
</feature>
<organism evidence="5 6">
    <name type="scientific">Besnoitia besnoiti</name>
    <name type="common">Apicomplexan protozoan</name>
    <dbReference type="NCBI Taxonomy" id="94643"/>
    <lineage>
        <taxon>Eukaryota</taxon>
        <taxon>Sar</taxon>
        <taxon>Alveolata</taxon>
        <taxon>Apicomplexa</taxon>
        <taxon>Conoidasida</taxon>
        <taxon>Coccidia</taxon>
        <taxon>Eucoccidiorida</taxon>
        <taxon>Eimeriorina</taxon>
        <taxon>Sarcocystidae</taxon>
        <taxon>Besnoitia</taxon>
    </lineage>
</organism>
<evidence type="ECO:0000259" key="4">
    <source>
        <dbReference type="Pfam" id="PF05028"/>
    </source>
</evidence>
<dbReference type="PANTHER" id="PTHR12837:SF0">
    <property type="entry name" value="POLY(ADP-RIBOSE) GLYCOHYDROLASE"/>
    <property type="match status" value="1"/>
</dbReference>
<reference evidence="5 6" key="1">
    <citation type="submission" date="2017-09" db="EMBL/GenBank/DDBJ databases">
        <title>Genome sequencing of Besnoitia besnoiti strain Bb-Ger1.</title>
        <authorList>
            <person name="Schares G."/>
            <person name="Venepally P."/>
            <person name="Lorenzi H.A."/>
        </authorList>
    </citation>
    <scope>NUCLEOTIDE SEQUENCE [LARGE SCALE GENOMIC DNA]</scope>
    <source>
        <strain evidence="5 6">Bb-Ger1</strain>
    </source>
</reference>
<dbReference type="OrthoDB" id="331427at2759"/>
<dbReference type="GO" id="GO:0005737">
    <property type="term" value="C:cytoplasm"/>
    <property type="evidence" value="ECO:0007669"/>
    <property type="project" value="TreeGrafter"/>
</dbReference>
<dbReference type="GO" id="GO:1990966">
    <property type="term" value="P:ATP generation from poly-ADP-D-ribose"/>
    <property type="evidence" value="ECO:0007669"/>
    <property type="project" value="TreeGrafter"/>
</dbReference>
<proteinExistence type="predicted"/>
<evidence type="ECO:0000256" key="2">
    <source>
        <dbReference type="PIRSR" id="PIRSR607724-2"/>
    </source>
</evidence>
<dbReference type="GO" id="GO:0004649">
    <property type="term" value="F:poly(ADP-ribose) glycohydrolase activity"/>
    <property type="evidence" value="ECO:0007669"/>
    <property type="project" value="InterPro"/>
</dbReference>
<feature type="region of interest" description="Disordered" evidence="3">
    <location>
        <begin position="698"/>
        <end position="768"/>
    </location>
</feature>
<feature type="region of interest" description="Disordered" evidence="3">
    <location>
        <begin position="1034"/>
        <end position="1058"/>
    </location>
</feature>
<feature type="domain" description="PARG catalytic Macro" evidence="4">
    <location>
        <begin position="869"/>
        <end position="1034"/>
    </location>
</feature>
<gene>
    <name evidence="5" type="ORF">BESB_001470</name>
</gene>
<feature type="compositionally biased region" description="Low complexity" evidence="3">
    <location>
        <begin position="482"/>
        <end position="493"/>
    </location>
</feature>
<dbReference type="GO" id="GO:0005975">
    <property type="term" value="P:carbohydrate metabolic process"/>
    <property type="evidence" value="ECO:0007669"/>
    <property type="project" value="InterPro"/>
</dbReference>
<feature type="compositionally biased region" description="Polar residues" evidence="3">
    <location>
        <begin position="977"/>
        <end position="986"/>
    </location>
</feature>
<keyword evidence="5" id="KW-0378">Hydrolase</keyword>
<dbReference type="Proteomes" id="UP000224006">
    <property type="component" value="Chromosome I"/>
</dbReference>
<protein>
    <submittedName>
        <fullName evidence="5">Poly(ADP-ribose) glycohydrolase</fullName>
    </submittedName>
</protein>
<feature type="binding site" evidence="2">
    <location>
        <position position="683"/>
    </location>
    <ligand>
        <name>substrate</name>
    </ligand>
</feature>
<dbReference type="PANTHER" id="PTHR12837">
    <property type="entry name" value="POLY ADP-RIBOSE GLYCOHYDROLASE"/>
    <property type="match status" value="1"/>
</dbReference>
<feature type="region of interest" description="Disordered" evidence="3">
    <location>
        <begin position="805"/>
        <end position="828"/>
    </location>
</feature>
<dbReference type="GO" id="GO:0009225">
    <property type="term" value="P:nucleotide-sugar metabolic process"/>
    <property type="evidence" value="ECO:0007669"/>
    <property type="project" value="TreeGrafter"/>
</dbReference>
<dbReference type="KEGG" id="bbes:BESB_001470"/>
<dbReference type="InterPro" id="IPR046372">
    <property type="entry name" value="PARG_cat_C"/>
</dbReference>
<feature type="active site" evidence="1">
    <location>
        <position position="644"/>
    </location>
</feature>
<feature type="binding site" evidence="2">
    <location>
        <position position="642"/>
    </location>
    <ligand>
        <name>substrate</name>
    </ligand>
</feature>
<dbReference type="InterPro" id="IPR007724">
    <property type="entry name" value="Poly_GlycHdrlase"/>
</dbReference>
<accession>A0A2A9MIJ1</accession>
<feature type="compositionally biased region" description="Low complexity" evidence="3">
    <location>
        <begin position="712"/>
        <end position="722"/>
    </location>
</feature>
<dbReference type="GO" id="GO:0005634">
    <property type="term" value="C:nucleus"/>
    <property type="evidence" value="ECO:0007669"/>
    <property type="project" value="TreeGrafter"/>
</dbReference>
<feature type="compositionally biased region" description="Basic and acidic residues" evidence="3">
    <location>
        <begin position="808"/>
        <end position="828"/>
    </location>
</feature>
<comment type="caution">
    <text evidence="5">The sequence shown here is derived from an EMBL/GenBank/DDBJ whole genome shotgun (WGS) entry which is preliminary data.</text>
</comment>